<dbReference type="InterPro" id="IPR021605">
    <property type="entry name" value="Pcf11_Clp1-ID"/>
</dbReference>
<proteinExistence type="predicted"/>
<feature type="compositionally biased region" description="Basic and acidic residues" evidence="1">
    <location>
        <begin position="345"/>
        <end position="360"/>
    </location>
</feature>
<feature type="compositionally biased region" description="Low complexity" evidence="1">
    <location>
        <begin position="15"/>
        <end position="24"/>
    </location>
</feature>
<comment type="caution">
    <text evidence="3">The sequence shown here is derived from an EMBL/GenBank/DDBJ whole genome shotgun (WGS) entry which is preliminary data.</text>
</comment>
<feature type="region of interest" description="Disordered" evidence="1">
    <location>
        <begin position="15"/>
        <end position="187"/>
    </location>
</feature>
<dbReference type="EMBL" id="NEVH01012087">
    <property type="protein sequence ID" value="PNF30737.1"/>
    <property type="molecule type" value="Genomic_DNA"/>
</dbReference>
<gene>
    <name evidence="3" type="ORF">B7P43_G06148</name>
</gene>
<feature type="compositionally biased region" description="Basic and acidic residues" evidence="1">
    <location>
        <begin position="518"/>
        <end position="534"/>
    </location>
</feature>
<dbReference type="GO" id="GO:0005849">
    <property type="term" value="C:mRNA cleavage factor complex"/>
    <property type="evidence" value="ECO:0007669"/>
    <property type="project" value="InterPro"/>
</dbReference>
<organism evidence="3 4">
    <name type="scientific">Cryptotermes secundus</name>
    <dbReference type="NCBI Taxonomy" id="105785"/>
    <lineage>
        <taxon>Eukaryota</taxon>
        <taxon>Metazoa</taxon>
        <taxon>Ecdysozoa</taxon>
        <taxon>Arthropoda</taxon>
        <taxon>Hexapoda</taxon>
        <taxon>Insecta</taxon>
        <taxon>Pterygota</taxon>
        <taxon>Neoptera</taxon>
        <taxon>Polyneoptera</taxon>
        <taxon>Dictyoptera</taxon>
        <taxon>Blattodea</taxon>
        <taxon>Blattoidea</taxon>
        <taxon>Termitoidae</taxon>
        <taxon>Kalotermitidae</taxon>
        <taxon>Cryptotermitinae</taxon>
        <taxon>Cryptotermes</taxon>
    </lineage>
</organism>
<feature type="region of interest" description="Disordered" evidence="1">
    <location>
        <begin position="843"/>
        <end position="867"/>
    </location>
</feature>
<feature type="compositionally biased region" description="Low complexity" evidence="1">
    <location>
        <begin position="131"/>
        <end position="153"/>
    </location>
</feature>
<dbReference type="OrthoDB" id="343582at2759"/>
<accession>A0A2J7QQ76</accession>
<dbReference type="STRING" id="105785.A0A2J7QQ76"/>
<dbReference type="GO" id="GO:0005737">
    <property type="term" value="C:cytoplasm"/>
    <property type="evidence" value="ECO:0007669"/>
    <property type="project" value="TreeGrafter"/>
</dbReference>
<dbReference type="FunCoup" id="A0A2J7QQ76">
    <property type="interactions" value="1559"/>
</dbReference>
<reference evidence="3 4" key="1">
    <citation type="submission" date="2017-12" db="EMBL/GenBank/DDBJ databases">
        <title>Hemimetabolous genomes reveal molecular basis of termite eusociality.</title>
        <authorList>
            <person name="Harrison M.C."/>
            <person name="Jongepier E."/>
            <person name="Robertson H.M."/>
            <person name="Arning N."/>
            <person name="Bitard-Feildel T."/>
            <person name="Chao H."/>
            <person name="Childers C.P."/>
            <person name="Dinh H."/>
            <person name="Doddapaneni H."/>
            <person name="Dugan S."/>
            <person name="Gowin J."/>
            <person name="Greiner C."/>
            <person name="Han Y."/>
            <person name="Hu H."/>
            <person name="Hughes D.S.T."/>
            <person name="Huylmans A.-K."/>
            <person name="Kemena C."/>
            <person name="Kremer L.P.M."/>
            <person name="Lee S.L."/>
            <person name="Lopez-Ezquerra A."/>
            <person name="Mallet L."/>
            <person name="Monroy-Kuhn J.M."/>
            <person name="Moser A."/>
            <person name="Murali S.C."/>
            <person name="Muzny D.M."/>
            <person name="Otani S."/>
            <person name="Piulachs M.-D."/>
            <person name="Poelchau M."/>
            <person name="Qu J."/>
            <person name="Schaub F."/>
            <person name="Wada-Katsumata A."/>
            <person name="Worley K.C."/>
            <person name="Xie Q."/>
            <person name="Ylla G."/>
            <person name="Poulsen M."/>
            <person name="Gibbs R.A."/>
            <person name="Schal C."/>
            <person name="Richards S."/>
            <person name="Belles X."/>
            <person name="Korb J."/>
            <person name="Bornberg-Bauer E."/>
        </authorList>
    </citation>
    <scope>NUCLEOTIDE SEQUENCE [LARGE SCALE GENOMIC DNA]</scope>
    <source>
        <tissue evidence="3">Whole body</tissue>
    </source>
</reference>
<dbReference type="PANTHER" id="PTHR15921">
    <property type="entry name" value="PRE-MRNA CLEAVAGE COMPLEX II"/>
    <property type="match status" value="1"/>
</dbReference>
<dbReference type="GO" id="GO:0031124">
    <property type="term" value="P:mRNA 3'-end processing"/>
    <property type="evidence" value="ECO:0007669"/>
    <property type="project" value="InterPro"/>
</dbReference>
<keyword evidence="4" id="KW-1185">Reference proteome</keyword>
<feature type="region of interest" description="Disordered" evidence="1">
    <location>
        <begin position="208"/>
        <end position="235"/>
    </location>
</feature>
<feature type="region of interest" description="Disordered" evidence="1">
    <location>
        <begin position="345"/>
        <end position="427"/>
    </location>
</feature>
<feature type="region of interest" description="Disordered" evidence="1">
    <location>
        <begin position="516"/>
        <end position="538"/>
    </location>
</feature>
<feature type="compositionally biased region" description="Low complexity" evidence="1">
    <location>
        <begin position="225"/>
        <end position="234"/>
    </location>
</feature>
<evidence type="ECO:0000256" key="1">
    <source>
        <dbReference type="SAM" id="MobiDB-lite"/>
    </source>
</evidence>
<evidence type="ECO:0000259" key="2">
    <source>
        <dbReference type="Pfam" id="PF11526"/>
    </source>
</evidence>
<feature type="compositionally biased region" description="Polar residues" evidence="1">
    <location>
        <begin position="31"/>
        <end position="46"/>
    </location>
</feature>
<feature type="compositionally biased region" description="Basic and acidic residues" evidence="1">
    <location>
        <begin position="171"/>
        <end position="187"/>
    </location>
</feature>
<evidence type="ECO:0000313" key="4">
    <source>
        <dbReference type="Proteomes" id="UP000235965"/>
    </source>
</evidence>
<dbReference type="Pfam" id="PF11526">
    <property type="entry name" value="Pfc11_Clp1_ID"/>
    <property type="match status" value="1"/>
</dbReference>
<feature type="compositionally biased region" description="Basic and acidic residues" evidence="1">
    <location>
        <begin position="389"/>
        <end position="398"/>
    </location>
</feature>
<dbReference type="PANTHER" id="PTHR15921:SF3">
    <property type="entry name" value="PRE-MRNA CLEAVAGE COMPLEX 2 PROTEIN PCF11"/>
    <property type="match status" value="1"/>
</dbReference>
<name>A0A2J7QQ76_9NEOP</name>
<dbReference type="InterPro" id="IPR045154">
    <property type="entry name" value="PCF11-like"/>
</dbReference>
<feature type="compositionally biased region" description="Basic and acidic residues" evidence="1">
    <location>
        <begin position="844"/>
        <end position="855"/>
    </location>
</feature>
<dbReference type="AlphaFoldDB" id="A0A2J7QQ76"/>
<sequence>MNSWTVTVTVPEAAGAPAVTPGVGSRYPSLASRQLQSNAVPENNMVQPHEDVKKPLVEAANQDVDLRQLPGSPSRKRSSTEIGEQPLPKKTKAEVFDELFRNEDVDLQQLPPNAPVVMENVPPSQPPPPVISQSSPIPTSASSQDSSANPTSSLKQPSPERESEESEVCMDECKSISEDDGKENIERELKSRGWAKYKEKKPDTCKSALGPMGCSGRDELDLQKSRSSALGSSSQLRERDMIYGNPRDRGLSNFHRSSGKFDKLGQPLLYHKLPDDTGERRRSLSTAVEEDMNHHLFDDASDISVNMIMQEVEEQLKNGTISFSHYNTVLKQVIQLNEVQKLRDAQRRDQQESKENWEPSRRRHAWETSHLSPIIADDDRQGGSSIDARFGDIDERLPVPHKHKNLTPSLSSSSELSMPGRFQPGPSQWNDAGRPHMRSGHWDHAPNPWIGSAHSTNSVPLTQGHLGTHVRMLNPGPSQGQGIPFHQTSGPEFQPVDSFGGVNRWRPQFQSCTPCEGDVERSNTRFNGRSDNRFRGPAPSLLKQQQARGNDEVPPADPMILKLIAQDRMRTINVDGVPRELRFYGDTAVVMLAWDDPREIGFQGGARTVTFDERESILCSLNDTYREFIIDGSMHRIRLGAPTRELYVDGKWYECFFGGPPVTIEIDGKMHVVRLEGPPPKVKIGLLKRTDLVAGKINLIINAKTMVPVFLDAKPQRFDIENKPHVLHFVKALSTVLINGQPIKVEFGGVPKPIIVHGKKHFIRFTMLPRGIRPGYVSIVNMEGSRLPSPPRPKIENNGTLTFGREDFRHPSSRFSEGYEPVLPVVGATGSLGRRGLRKQFGANRDRDLPHETEHATNSPGQFHGDNAVKGPVPIQQQKHRPRVAGAQLHGAGLSNIPSLPAEINVAELFQRLVAAGIVPQAGKSDADSKEEEEAKSIKAVDFGQPETLKLRQPGAVAILFSGIQCSSCGIRFPPGQTVKYRKHLDWHFWQNRRDKDNAHKAQSREWYYDASDWIRFEEIEDTEERAQSWFETQQAVEAEEKEIQKVPSVCAGENPEDAFCAVCHDKFEQFFHDDEEEWHLRSALRVDGKTYHPLCYDDYKVSIFIIMLHLLLKTLFYCL</sequence>
<dbReference type="GO" id="GO:0003729">
    <property type="term" value="F:mRNA binding"/>
    <property type="evidence" value="ECO:0007669"/>
    <property type="project" value="InterPro"/>
</dbReference>
<dbReference type="GO" id="GO:0006369">
    <property type="term" value="P:termination of RNA polymerase II transcription"/>
    <property type="evidence" value="ECO:0007669"/>
    <property type="project" value="InterPro"/>
</dbReference>
<feature type="compositionally biased region" description="Basic and acidic residues" evidence="1">
    <location>
        <begin position="91"/>
        <end position="104"/>
    </location>
</feature>
<feature type="domain" description="Pcf11 Clp1-ID" evidence="2">
    <location>
        <begin position="992"/>
        <end position="1027"/>
    </location>
</feature>
<dbReference type="Proteomes" id="UP000235965">
    <property type="component" value="Unassembled WGS sequence"/>
</dbReference>
<dbReference type="InParanoid" id="A0A2J7QQ76"/>
<protein>
    <recommendedName>
        <fullName evidence="2">Pcf11 Clp1-ID domain-containing protein</fullName>
    </recommendedName>
</protein>
<dbReference type="GO" id="GO:0000993">
    <property type="term" value="F:RNA polymerase II complex binding"/>
    <property type="evidence" value="ECO:0007669"/>
    <property type="project" value="InterPro"/>
</dbReference>
<evidence type="ECO:0000313" key="3">
    <source>
        <dbReference type="EMBL" id="PNF30737.1"/>
    </source>
</evidence>